<dbReference type="OrthoDB" id="1470711at2759"/>
<keyword evidence="6" id="KW-0238">DNA-binding</keyword>
<keyword evidence="4 11" id="KW-0347">Helicase</keyword>
<evidence type="ECO:0000256" key="4">
    <source>
        <dbReference type="ARBA" id="ARBA00022806"/>
    </source>
</evidence>
<proteinExistence type="inferred from homology"/>
<dbReference type="RefSeq" id="XP_013324815.1">
    <property type="nucleotide sequence ID" value="XM_013469361.1"/>
</dbReference>
<keyword evidence="5 11" id="KW-0067">ATP-binding</keyword>
<dbReference type="Pfam" id="PF13361">
    <property type="entry name" value="UvrD_C"/>
    <property type="match status" value="1"/>
</dbReference>
<sequence>MVIRLERYSGLRTRPANTSASTRNTTSGRVDSPHEHLPASMDPILDGLNSAQRTAVTSPASILQVLAPPGSGKTKTLTARVAYLLSHHGFRPQDVICCTFTIKASREMRERIAKLIGEQLESKLILGTFHSICRRYLVAYGHLIGLKKGFGIADSDDSLAIIKRVVKRLKVNIQPNTARSRISSCKAQGIGWEELAERHQKKSVEQQEFVQVYREYESALANSNLLDYDDLLLRCVDLLRQHPHCVSNVQAVLVDEFQDTNRIQFELMNLFAAKNRRITIVGDPDQSIYGFRSAEIKNLERMQRLYKDTAVVLLEDNYRSSGAILSSAEEVIEQDTSRPAKKLHPTHGMGTMPVLRKLPTAAAEAQWLVTEIKRCIALTGNLLKPSDFAVLLRSASLSRQIESELGKQGIPYRMVGGFRFFDRVEIKLLLDYLRVVSHPENTDALSRIINVPSRRIGDETVKILTAGAEESNMPLWTFVKEVAQGRRSTKKSLSKAADKGLSAFVGLIESARQKLQESTDDSAPRIILEFLIKKLSFREYLTATYPLDEESRWANVEELLAQAGDASNSAITEHEDSLPEIEGLEQRQGHPGEEALARFLANVALSTEVTPEDGEQPQEKVTISTIHAAKGLEWPVVFVAAVYEGIIPHSRAEDSDEERRLLYVAMTRAQALLYLSFPRRDSKNGEETTQSSFLPQKIIESRFRPTGPQFHDKAVFGIADILRRARPTQEDMLRGMEGLPSVYDDLWTADGEETPGTATRWDGTRALQPTDDQEPWAKRRRLDQEDNRFGGGYVASSTYTMNNAASFSVSNTTLSLGFSTARQHLATTTQATGQNKPIKETTTTGRKTGGLTQGTISSFFGQPGGKPQGSRPLFSTTIPAARTGQDEQIGSGVEQGSVPRQAQQQQQRQQQRLPEELTEHRVQPQRFKPPRPVLEGSDPNRRYTWLSGPKEASTKRDEGSTETETTTETARAASGEIKSSGSVANDVRPAATYHTTTMSMSTESRRLVTSQSGQVMRMYYCTRPLSCLKLDIDIDIAALWNRVNRLIEASI</sequence>
<dbReference type="InterPro" id="IPR000212">
    <property type="entry name" value="DNA_helicase_UvrD/REP"/>
</dbReference>
<dbReference type="GO" id="GO:0005634">
    <property type="term" value="C:nucleus"/>
    <property type="evidence" value="ECO:0007669"/>
    <property type="project" value="TreeGrafter"/>
</dbReference>
<evidence type="ECO:0000256" key="9">
    <source>
        <dbReference type="ARBA" id="ARBA00034808"/>
    </source>
</evidence>
<accession>A0A0F4YKU2</accession>
<dbReference type="AlphaFoldDB" id="A0A0F4YKU2"/>
<dbReference type="Gene3D" id="1.10.486.10">
    <property type="entry name" value="PCRA, domain 4"/>
    <property type="match status" value="1"/>
</dbReference>
<dbReference type="CDD" id="cd17932">
    <property type="entry name" value="DEXQc_UvrD"/>
    <property type="match status" value="1"/>
</dbReference>
<gene>
    <name evidence="15" type="ORF">T310_7855</name>
</gene>
<feature type="domain" description="UvrD-like helicase ATP-binding" evidence="13">
    <location>
        <begin position="46"/>
        <end position="321"/>
    </location>
</feature>
<evidence type="ECO:0000256" key="6">
    <source>
        <dbReference type="ARBA" id="ARBA00023125"/>
    </source>
</evidence>
<evidence type="ECO:0000256" key="1">
    <source>
        <dbReference type="ARBA" id="ARBA00009922"/>
    </source>
</evidence>
<comment type="caution">
    <text evidence="15">The sequence shown here is derived from an EMBL/GenBank/DDBJ whole genome shotgun (WGS) entry which is preliminary data.</text>
</comment>
<dbReference type="InterPro" id="IPR014017">
    <property type="entry name" value="DNA_helicase_UvrD-like_C"/>
</dbReference>
<protein>
    <recommendedName>
        <fullName evidence="9">DNA 3'-5' helicase</fullName>
        <ecNumber evidence="9">5.6.2.4</ecNumber>
    </recommendedName>
</protein>
<keyword evidence="7" id="KW-0413">Isomerase</keyword>
<name>A0A0F4YKU2_RASE3</name>
<evidence type="ECO:0000256" key="2">
    <source>
        <dbReference type="ARBA" id="ARBA00022741"/>
    </source>
</evidence>
<organism evidence="15 16">
    <name type="scientific">Rasamsonia emersonii (strain ATCC 16479 / CBS 393.64 / IMI 116815)</name>
    <dbReference type="NCBI Taxonomy" id="1408163"/>
    <lineage>
        <taxon>Eukaryota</taxon>
        <taxon>Fungi</taxon>
        <taxon>Dikarya</taxon>
        <taxon>Ascomycota</taxon>
        <taxon>Pezizomycotina</taxon>
        <taxon>Eurotiomycetes</taxon>
        <taxon>Eurotiomycetidae</taxon>
        <taxon>Eurotiales</taxon>
        <taxon>Trichocomaceae</taxon>
        <taxon>Rasamsonia</taxon>
    </lineage>
</organism>
<feature type="compositionally biased region" description="Low complexity" evidence="12">
    <location>
        <begin position="16"/>
        <end position="27"/>
    </location>
</feature>
<evidence type="ECO:0000256" key="10">
    <source>
        <dbReference type="ARBA" id="ARBA00048988"/>
    </source>
</evidence>
<dbReference type="EMBL" id="LASV01000484">
    <property type="protein sequence ID" value="KKA18203.1"/>
    <property type="molecule type" value="Genomic_DNA"/>
</dbReference>
<dbReference type="STRING" id="1408163.A0A0F4YKU2"/>
<dbReference type="InterPro" id="IPR014016">
    <property type="entry name" value="UvrD-like_ATP-bd"/>
</dbReference>
<evidence type="ECO:0000256" key="12">
    <source>
        <dbReference type="SAM" id="MobiDB-lite"/>
    </source>
</evidence>
<evidence type="ECO:0000256" key="7">
    <source>
        <dbReference type="ARBA" id="ARBA00023235"/>
    </source>
</evidence>
<feature type="region of interest" description="Disordered" evidence="12">
    <location>
        <begin position="8"/>
        <end position="43"/>
    </location>
</feature>
<dbReference type="SUPFAM" id="SSF52540">
    <property type="entry name" value="P-loop containing nucleoside triphosphate hydrolases"/>
    <property type="match status" value="1"/>
</dbReference>
<dbReference type="InterPro" id="IPR027417">
    <property type="entry name" value="P-loop_NTPase"/>
</dbReference>
<keyword evidence="16" id="KW-1185">Reference proteome</keyword>
<feature type="compositionally biased region" description="Basic and acidic residues" evidence="12">
    <location>
        <begin position="913"/>
        <end position="922"/>
    </location>
</feature>
<feature type="domain" description="UvrD-like helicase C-terminal" evidence="14">
    <location>
        <begin position="322"/>
        <end position="631"/>
    </location>
</feature>
<feature type="binding site" evidence="11">
    <location>
        <begin position="67"/>
        <end position="74"/>
    </location>
    <ligand>
        <name>ATP</name>
        <dbReference type="ChEBI" id="CHEBI:30616"/>
    </ligand>
</feature>
<keyword evidence="3 11" id="KW-0378">Hydrolase</keyword>
<comment type="similarity">
    <text evidence="1">Belongs to the helicase family. UvrD subfamily.</text>
</comment>
<comment type="catalytic activity">
    <reaction evidence="10">
        <text>ATP + H2O = ADP + phosphate + H(+)</text>
        <dbReference type="Rhea" id="RHEA:13065"/>
        <dbReference type="ChEBI" id="CHEBI:15377"/>
        <dbReference type="ChEBI" id="CHEBI:15378"/>
        <dbReference type="ChEBI" id="CHEBI:30616"/>
        <dbReference type="ChEBI" id="CHEBI:43474"/>
        <dbReference type="ChEBI" id="CHEBI:456216"/>
        <dbReference type="EC" id="5.6.2.4"/>
    </reaction>
</comment>
<dbReference type="PANTHER" id="PTHR11070">
    <property type="entry name" value="UVRD / RECB / PCRA DNA HELICASE FAMILY MEMBER"/>
    <property type="match status" value="1"/>
</dbReference>
<reference evidence="15 16" key="1">
    <citation type="submission" date="2015-04" db="EMBL/GenBank/DDBJ databases">
        <authorList>
            <person name="Heijne W.H."/>
            <person name="Fedorova N.D."/>
            <person name="Nierman W.C."/>
            <person name="Vollebregt A.W."/>
            <person name="Zhao Z."/>
            <person name="Wu L."/>
            <person name="Kumar M."/>
            <person name="Stam H."/>
            <person name="van den Berg M.A."/>
            <person name="Pel H.J."/>
        </authorList>
    </citation>
    <scope>NUCLEOTIDE SEQUENCE [LARGE SCALE GENOMIC DNA]</scope>
    <source>
        <strain evidence="15 16">CBS 393.64</strain>
    </source>
</reference>
<evidence type="ECO:0000256" key="8">
    <source>
        <dbReference type="ARBA" id="ARBA00034617"/>
    </source>
</evidence>
<dbReference type="GO" id="GO:0005524">
    <property type="term" value="F:ATP binding"/>
    <property type="evidence" value="ECO:0007669"/>
    <property type="project" value="UniProtKB-UniRule"/>
</dbReference>
<dbReference type="GO" id="GO:0043138">
    <property type="term" value="F:3'-5' DNA helicase activity"/>
    <property type="evidence" value="ECO:0007669"/>
    <property type="project" value="UniProtKB-EC"/>
</dbReference>
<dbReference type="CDD" id="cd18807">
    <property type="entry name" value="SF1_C_UvrD"/>
    <property type="match status" value="1"/>
</dbReference>
<dbReference type="PANTHER" id="PTHR11070:SF2">
    <property type="entry name" value="ATP-DEPENDENT DNA HELICASE SRS2"/>
    <property type="match status" value="1"/>
</dbReference>
<dbReference type="Gene3D" id="1.10.10.160">
    <property type="match status" value="1"/>
</dbReference>
<dbReference type="InterPro" id="IPR013986">
    <property type="entry name" value="DExx_box_DNA_helicase_dom_sf"/>
</dbReference>
<evidence type="ECO:0000313" key="16">
    <source>
        <dbReference type="Proteomes" id="UP000053958"/>
    </source>
</evidence>
<dbReference type="Pfam" id="PF00580">
    <property type="entry name" value="UvrD-helicase"/>
    <property type="match status" value="1"/>
</dbReference>
<dbReference type="PROSITE" id="PS51217">
    <property type="entry name" value="UVRD_HELICASE_CTER"/>
    <property type="match status" value="1"/>
</dbReference>
<evidence type="ECO:0000256" key="3">
    <source>
        <dbReference type="ARBA" id="ARBA00022801"/>
    </source>
</evidence>
<feature type="region of interest" description="Disordered" evidence="12">
    <location>
        <begin position="827"/>
        <end position="982"/>
    </location>
</feature>
<dbReference type="GeneID" id="25320120"/>
<evidence type="ECO:0000313" key="15">
    <source>
        <dbReference type="EMBL" id="KKA18203.1"/>
    </source>
</evidence>
<comment type="catalytic activity">
    <reaction evidence="8">
        <text>Couples ATP hydrolysis with the unwinding of duplex DNA by translocating in the 3'-5' direction.</text>
        <dbReference type="EC" id="5.6.2.4"/>
    </reaction>
</comment>
<evidence type="ECO:0000256" key="11">
    <source>
        <dbReference type="PROSITE-ProRule" id="PRU00560"/>
    </source>
</evidence>
<feature type="compositionally biased region" description="Low complexity" evidence="12">
    <location>
        <begin position="900"/>
        <end position="912"/>
    </location>
</feature>
<evidence type="ECO:0000256" key="5">
    <source>
        <dbReference type="ARBA" id="ARBA00022840"/>
    </source>
</evidence>
<dbReference type="FunFam" id="1.10.486.10:FF:000011">
    <property type="entry name" value="ATP-depentend DNA helicase, putative"/>
    <property type="match status" value="1"/>
</dbReference>
<dbReference type="GO" id="GO:0016787">
    <property type="term" value="F:hydrolase activity"/>
    <property type="evidence" value="ECO:0007669"/>
    <property type="project" value="UniProtKB-UniRule"/>
</dbReference>
<dbReference type="EC" id="5.6.2.4" evidence="9"/>
<dbReference type="PROSITE" id="PS51198">
    <property type="entry name" value="UVRD_HELICASE_ATP_BIND"/>
    <property type="match status" value="1"/>
</dbReference>
<evidence type="ECO:0000259" key="14">
    <source>
        <dbReference type="PROSITE" id="PS51217"/>
    </source>
</evidence>
<dbReference type="Gene3D" id="3.40.50.300">
    <property type="entry name" value="P-loop containing nucleotide triphosphate hydrolases"/>
    <property type="match status" value="2"/>
</dbReference>
<evidence type="ECO:0000259" key="13">
    <source>
        <dbReference type="PROSITE" id="PS51198"/>
    </source>
</evidence>
<dbReference type="GO" id="GO:0000725">
    <property type="term" value="P:recombinational repair"/>
    <property type="evidence" value="ECO:0007669"/>
    <property type="project" value="TreeGrafter"/>
</dbReference>
<dbReference type="Proteomes" id="UP000053958">
    <property type="component" value="Unassembled WGS sequence"/>
</dbReference>
<dbReference type="GO" id="GO:0003677">
    <property type="term" value="F:DNA binding"/>
    <property type="evidence" value="ECO:0007669"/>
    <property type="project" value="UniProtKB-KW"/>
</dbReference>
<keyword evidence="2 11" id="KW-0547">Nucleotide-binding</keyword>